<proteinExistence type="predicted"/>
<evidence type="ECO:0000259" key="1">
    <source>
        <dbReference type="PROSITE" id="PS51819"/>
    </source>
</evidence>
<dbReference type="InterPro" id="IPR052537">
    <property type="entry name" value="Extradiol_RC_dioxygenase"/>
</dbReference>
<evidence type="ECO:0000313" key="3">
    <source>
        <dbReference type="Proteomes" id="UP001458946"/>
    </source>
</evidence>
<dbReference type="Proteomes" id="UP001458946">
    <property type="component" value="Unassembled WGS sequence"/>
</dbReference>
<dbReference type="Pfam" id="PF00903">
    <property type="entry name" value="Glyoxalase"/>
    <property type="match status" value="2"/>
</dbReference>
<dbReference type="PANTHER" id="PTHR36110">
    <property type="entry name" value="RING-CLEAVING DIOXYGENASE MHQE-RELATED"/>
    <property type="match status" value="1"/>
</dbReference>
<keyword evidence="2" id="KW-0223">Dioxygenase</keyword>
<feature type="domain" description="VOC" evidence="1">
    <location>
        <begin position="156"/>
        <end position="279"/>
    </location>
</feature>
<dbReference type="GO" id="GO:0051213">
    <property type="term" value="F:dioxygenase activity"/>
    <property type="evidence" value="ECO:0007669"/>
    <property type="project" value="UniProtKB-KW"/>
</dbReference>
<name>A0ABP9V4U2_9DEIO</name>
<dbReference type="InterPro" id="IPR037523">
    <property type="entry name" value="VOC_core"/>
</dbReference>
<keyword evidence="2" id="KW-0560">Oxidoreductase</keyword>
<dbReference type="CDD" id="cd08347">
    <property type="entry name" value="PcpA_C_like"/>
    <property type="match status" value="1"/>
</dbReference>
<dbReference type="InterPro" id="IPR029068">
    <property type="entry name" value="Glyas_Bleomycin-R_OHBP_Dase"/>
</dbReference>
<dbReference type="PROSITE" id="PS51819">
    <property type="entry name" value="VOC"/>
    <property type="match status" value="2"/>
</dbReference>
<sequence>MNLQFSGLHHVSALSADIAKNHDFYTRVLGLRLVKKTVNQDSPSMYHLFYADGAGSAGSDMTFFDFPRAAREHRGNDSISLTTFRVTGRAALEFWAERLAQFGVQHSGIHTADGRERLDFEDVDGTRLALIDDGGQGPRGVPNPKTDLPAEMQLQGLGYSGFTVANLAPTSEFLERGLNMREVRHYLAGGFKTHVFEMGEGGPSAELHVTERGDLPKHRAGAGGVHHVALRMKDEAELALWLAHLEAQGYGNSGHIDRHFFHSVYIREPNGLVIELATDGPGFATDEMPDALGERLSLPPFLEPRRATIEAHIRPLV</sequence>
<accession>A0ABP9V4U2</accession>
<dbReference type="Gene3D" id="3.10.180.10">
    <property type="entry name" value="2,3-Dihydroxybiphenyl 1,2-Dioxygenase, domain 1"/>
    <property type="match status" value="2"/>
</dbReference>
<gene>
    <name evidence="2" type="primary">mhqA_2</name>
    <name evidence="2" type="ORF">Dxin01_00019</name>
</gene>
<protein>
    <submittedName>
        <fullName evidence="2">Ring-cleaving dioxygenase MhqA</fullName>
    </submittedName>
</protein>
<organism evidence="2 3">
    <name type="scientific">Deinococcus xinjiangensis</name>
    <dbReference type="NCBI Taxonomy" id="457454"/>
    <lineage>
        <taxon>Bacteria</taxon>
        <taxon>Thermotogati</taxon>
        <taxon>Deinococcota</taxon>
        <taxon>Deinococci</taxon>
        <taxon>Deinococcales</taxon>
        <taxon>Deinococcaceae</taxon>
        <taxon>Deinococcus</taxon>
    </lineage>
</organism>
<dbReference type="SUPFAM" id="SSF54593">
    <property type="entry name" value="Glyoxalase/Bleomycin resistance protein/Dihydroxybiphenyl dioxygenase"/>
    <property type="match status" value="1"/>
</dbReference>
<dbReference type="PANTHER" id="PTHR36110:SF4">
    <property type="entry name" value="RING-CLEAVING DIOXYGENASE MHQA-RELATED"/>
    <property type="match status" value="1"/>
</dbReference>
<reference evidence="2 3" key="1">
    <citation type="submission" date="2024-02" db="EMBL/GenBank/DDBJ databases">
        <title>Deinococcus xinjiangensis NBRC 107630.</title>
        <authorList>
            <person name="Ichikawa N."/>
            <person name="Katano-Makiyama Y."/>
            <person name="Hidaka K."/>
        </authorList>
    </citation>
    <scope>NUCLEOTIDE SEQUENCE [LARGE SCALE GENOMIC DNA]</scope>
    <source>
        <strain evidence="2 3">NBRC 107630</strain>
    </source>
</reference>
<keyword evidence="3" id="KW-1185">Reference proteome</keyword>
<comment type="caution">
    <text evidence="2">The sequence shown here is derived from an EMBL/GenBank/DDBJ whole genome shotgun (WGS) entry which is preliminary data.</text>
</comment>
<dbReference type="InterPro" id="IPR004360">
    <property type="entry name" value="Glyas_Fos-R_dOase_dom"/>
</dbReference>
<evidence type="ECO:0000313" key="2">
    <source>
        <dbReference type="EMBL" id="GAA5500299.1"/>
    </source>
</evidence>
<dbReference type="EMBL" id="BAABRN010000001">
    <property type="protein sequence ID" value="GAA5500299.1"/>
    <property type="molecule type" value="Genomic_DNA"/>
</dbReference>
<dbReference type="RefSeq" id="WP_353540294.1">
    <property type="nucleotide sequence ID" value="NZ_BAABRN010000001.1"/>
</dbReference>
<feature type="domain" description="VOC" evidence="1">
    <location>
        <begin position="7"/>
        <end position="133"/>
    </location>
</feature>